<dbReference type="CDD" id="cd00067">
    <property type="entry name" value="GAL4"/>
    <property type="match status" value="1"/>
</dbReference>
<gene>
    <name evidence="9" type="ORF">WOLCODRAFT_90282</name>
</gene>
<dbReference type="SUPFAM" id="SSF57701">
    <property type="entry name" value="Zn2/Cys6 DNA-binding domain"/>
    <property type="match status" value="1"/>
</dbReference>
<feature type="compositionally biased region" description="Low complexity" evidence="7">
    <location>
        <begin position="27"/>
        <end position="46"/>
    </location>
</feature>
<dbReference type="PROSITE" id="PS00463">
    <property type="entry name" value="ZN2_CY6_FUNGAL_1"/>
    <property type="match status" value="1"/>
</dbReference>
<evidence type="ECO:0000256" key="4">
    <source>
        <dbReference type="ARBA" id="ARBA00023125"/>
    </source>
</evidence>
<keyword evidence="3" id="KW-0805">Transcription regulation</keyword>
<name>A0A2H3K4U6_WOLCO</name>
<feature type="region of interest" description="Disordered" evidence="7">
    <location>
        <begin position="155"/>
        <end position="223"/>
    </location>
</feature>
<dbReference type="Gene3D" id="4.10.240.10">
    <property type="entry name" value="Zn(2)-C6 fungal-type DNA-binding domain"/>
    <property type="match status" value="1"/>
</dbReference>
<dbReference type="PANTHER" id="PTHR31845:SF17">
    <property type="entry name" value="ZN(II)2CYS6 TRANSCRIPTION FACTOR (EUROFUNG)"/>
    <property type="match status" value="1"/>
</dbReference>
<dbReference type="SMART" id="SM00066">
    <property type="entry name" value="GAL4"/>
    <property type="match status" value="1"/>
</dbReference>
<dbReference type="OMA" id="AMSCFRT"/>
<dbReference type="EMBL" id="KB468146">
    <property type="protein sequence ID" value="PCH43437.1"/>
    <property type="molecule type" value="Genomic_DNA"/>
</dbReference>
<dbReference type="Proteomes" id="UP000218811">
    <property type="component" value="Unassembled WGS sequence"/>
</dbReference>
<dbReference type="GO" id="GO:0006351">
    <property type="term" value="P:DNA-templated transcription"/>
    <property type="evidence" value="ECO:0007669"/>
    <property type="project" value="InterPro"/>
</dbReference>
<dbReference type="InterPro" id="IPR051089">
    <property type="entry name" value="prtT"/>
</dbReference>
<dbReference type="Pfam" id="PF04082">
    <property type="entry name" value="Fungal_trans"/>
    <property type="match status" value="1"/>
</dbReference>
<evidence type="ECO:0000256" key="5">
    <source>
        <dbReference type="ARBA" id="ARBA00023163"/>
    </source>
</evidence>
<keyword evidence="5" id="KW-0804">Transcription</keyword>
<dbReference type="Pfam" id="PF00172">
    <property type="entry name" value="Zn_clus"/>
    <property type="match status" value="1"/>
</dbReference>
<dbReference type="OrthoDB" id="4454541at2759"/>
<sequence length="759" mass="82621">MSLSPSTSADYEPATGKRRRTSFITSGPHADAQQAPQGAPAQSASPSVPPGHIPKRGARACTACRKGKNRCEGEAPCRRCQLSGTPCVFEKPEKKNVQVMPAASIERLSRLEGQYLVMQSQMIGMQSSLDRILSAIQSQSQAMAAMMQQSVFANGGGPPVAPAPMRNGADTYSSPGPAEGPSRSHRQFPPLPGFAPPPHKYATYGIVPSTAPSSDDESEDTLPRSTLNAPIEALQGLANAAAEAAAASSASPPKVKKRKKAEPTPRNAFPHVVEKGLVSDAEARELYTIFFSGCHIFIPCFDPAYDTYESLMERTPWTFDAILAVAGKIRSGTGPLSPTFYKCLEEAQGIARSTLFGPVVRKEAVQGMLLLAAWSTSGWLPSGHAMRMALDLSLHRALEKLADHESAKKRTEEEERNLVVSARIWLCLYWFDHQMSLGTGRPIVLRDESSIKHCRILLSHPMASPTDVRLVSQVELIAQKTQIYETLSPLNGQVNHNTLAFIRRANLALDKWYQDSDELYRQTMDEDALPRKILVGELHNAKLWLVCVALRGVSWDKMPFEQRELAFQAKDAASNCLSNLLNSPTYRAALRYAVHDSLVTATFSGLFLLKMANLFPAELDLGAITAQVEQLAELLSDVAAERYALTLRILLASLRRKIGLGPQPMGAMGGPAGPSADMMAPPYMDPGMMPQLQFTVEELGLMPGSLPNDRFSPSAIPLWLQEQSLTDLGLPVNGSDGIFLRVGHSNGWTGDFPPMPEAW</sequence>
<dbReference type="PROSITE" id="PS50048">
    <property type="entry name" value="ZN2_CY6_FUNGAL_2"/>
    <property type="match status" value="1"/>
</dbReference>
<dbReference type="GO" id="GO:0008270">
    <property type="term" value="F:zinc ion binding"/>
    <property type="evidence" value="ECO:0007669"/>
    <property type="project" value="InterPro"/>
</dbReference>
<dbReference type="InterPro" id="IPR036864">
    <property type="entry name" value="Zn2-C6_fun-type_DNA-bd_sf"/>
</dbReference>
<keyword evidence="10" id="KW-1185">Reference proteome</keyword>
<keyword evidence="6" id="KW-0539">Nucleus</keyword>
<evidence type="ECO:0000259" key="8">
    <source>
        <dbReference type="PROSITE" id="PS50048"/>
    </source>
</evidence>
<feature type="region of interest" description="Disordered" evidence="7">
    <location>
        <begin position="1"/>
        <end position="55"/>
    </location>
</feature>
<proteinExistence type="predicted"/>
<organism evidence="9 10">
    <name type="scientific">Wolfiporia cocos (strain MD-104)</name>
    <name type="common">Brown rot fungus</name>
    <dbReference type="NCBI Taxonomy" id="742152"/>
    <lineage>
        <taxon>Eukaryota</taxon>
        <taxon>Fungi</taxon>
        <taxon>Dikarya</taxon>
        <taxon>Basidiomycota</taxon>
        <taxon>Agaricomycotina</taxon>
        <taxon>Agaricomycetes</taxon>
        <taxon>Polyporales</taxon>
        <taxon>Phaeolaceae</taxon>
        <taxon>Wolfiporia</taxon>
    </lineage>
</organism>
<comment type="subcellular location">
    <subcellularLocation>
        <location evidence="1">Nucleus</location>
    </subcellularLocation>
</comment>
<dbReference type="InterPro" id="IPR001138">
    <property type="entry name" value="Zn2Cys6_DnaBD"/>
</dbReference>
<dbReference type="GO" id="GO:0000981">
    <property type="term" value="F:DNA-binding transcription factor activity, RNA polymerase II-specific"/>
    <property type="evidence" value="ECO:0007669"/>
    <property type="project" value="InterPro"/>
</dbReference>
<evidence type="ECO:0000256" key="7">
    <source>
        <dbReference type="SAM" id="MobiDB-lite"/>
    </source>
</evidence>
<protein>
    <recommendedName>
        <fullName evidence="8">Zn(2)-C6 fungal-type domain-containing protein</fullName>
    </recommendedName>
</protein>
<keyword evidence="4" id="KW-0238">DNA-binding</keyword>
<feature type="domain" description="Zn(2)-C6 fungal-type" evidence="8">
    <location>
        <begin position="60"/>
        <end position="89"/>
    </location>
</feature>
<dbReference type="STRING" id="742152.A0A2H3K4U6"/>
<evidence type="ECO:0000256" key="6">
    <source>
        <dbReference type="ARBA" id="ARBA00023242"/>
    </source>
</evidence>
<keyword evidence="2" id="KW-0479">Metal-binding</keyword>
<evidence type="ECO:0000313" key="10">
    <source>
        <dbReference type="Proteomes" id="UP000218811"/>
    </source>
</evidence>
<dbReference type="GO" id="GO:0000976">
    <property type="term" value="F:transcription cis-regulatory region binding"/>
    <property type="evidence" value="ECO:0007669"/>
    <property type="project" value="TreeGrafter"/>
</dbReference>
<dbReference type="GO" id="GO:0005634">
    <property type="term" value="C:nucleus"/>
    <property type="evidence" value="ECO:0007669"/>
    <property type="project" value="UniProtKB-SubCell"/>
</dbReference>
<dbReference type="SMART" id="SM00906">
    <property type="entry name" value="Fungal_trans"/>
    <property type="match status" value="1"/>
</dbReference>
<feature type="compositionally biased region" description="Pro residues" evidence="7">
    <location>
        <begin position="189"/>
        <end position="199"/>
    </location>
</feature>
<dbReference type="InterPro" id="IPR007219">
    <property type="entry name" value="XnlR_reg_dom"/>
</dbReference>
<reference evidence="9 10" key="1">
    <citation type="journal article" date="2012" name="Science">
        <title>The Paleozoic origin of enzymatic lignin decomposition reconstructed from 31 fungal genomes.</title>
        <authorList>
            <person name="Floudas D."/>
            <person name="Binder M."/>
            <person name="Riley R."/>
            <person name="Barry K."/>
            <person name="Blanchette R.A."/>
            <person name="Henrissat B."/>
            <person name="Martinez A.T."/>
            <person name="Otillar R."/>
            <person name="Spatafora J.W."/>
            <person name="Yadav J.S."/>
            <person name="Aerts A."/>
            <person name="Benoit I."/>
            <person name="Boyd A."/>
            <person name="Carlson A."/>
            <person name="Copeland A."/>
            <person name="Coutinho P.M."/>
            <person name="de Vries R.P."/>
            <person name="Ferreira P."/>
            <person name="Findley K."/>
            <person name="Foster B."/>
            <person name="Gaskell J."/>
            <person name="Glotzer D."/>
            <person name="Gorecki P."/>
            <person name="Heitman J."/>
            <person name="Hesse C."/>
            <person name="Hori C."/>
            <person name="Igarashi K."/>
            <person name="Jurgens J.A."/>
            <person name="Kallen N."/>
            <person name="Kersten P."/>
            <person name="Kohler A."/>
            <person name="Kuees U."/>
            <person name="Kumar T.K.A."/>
            <person name="Kuo A."/>
            <person name="LaButti K."/>
            <person name="Larrondo L.F."/>
            <person name="Lindquist E."/>
            <person name="Ling A."/>
            <person name="Lombard V."/>
            <person name="Lucas S."/>
            <person name="Lundell T."/>
            <person name="Martin R."/>
            <person name="McLaughlin D.J."/>
            <person name="Morgenstern I."/>
            <person name="Morin E."/>
            <person name="Murat C."/>
            <person name="Nagy L.G."/>
            <person name="Nolan M."/>
            <person name="Ohm R.A."/>
            <person name="Patyshakuliyeva A."/>
            <person name="Rokas A."/>
            <person name="Ruiz-Duenas F.J."/>
            <person name="Sabat G."/>
            <person name="Salamov A."/>
            <person name="Samejima M."/>
            <person name="Schmutz J."/>
            <person name="Slot J.C."/>
            <person name="St John F."/>
            <person name="Stenlid J."/>
            <person name="Sun H."/>
            <person name="Sun S."/>
            <person name="Syed K."/>
            <person name="Tsang A."/>
            <person name="Wiebenga A."/>
            <person name="Young D."/>
            <person name="Pisabarro A."/>
            <person name="Eastwood D.C."/>
            <person name="Martin F."/>
            <person name="Cullen D."/>
            <person name="Grigoriev I.V."/>
            <person name="Hibbett D.S."/>
        </authorList>
    </citation>
    <scope>NUCLEOTIDE SEQUENCE [LARGE SCALE GENOMIC DNA]</scope>
    <source>
        <strain evidence="9 10">MD-104</strain>
    </source>
</reference>
<evidence type="ECO:0000256" key="1">
    <source>
        <dbReference type="ARBA" id="ARBA00004123"/>
    </source>
</evidence>
<feature type="region of interest" description="Disordered" evidence="7">
    <location>
        <begin position="245"/>
        <end position="266"/>
    </location>
</feature>
<evidence type="ECO:0000256" key="2">
    <source>
        <dbReference type="ARBA" id="ARBA00022723"/>
    </source>
</evidence>
<evidence type="ECO:0000256" key="3">
    <source>
        <dbReference type="ARBA" id="ARBA00023015"/>
    </source>
</evidence>
<dbReference type="CDD" id="cd12148">
    <property type="entry name" value="fungal_TF_MHR"/>
    <property type="match status" value="1"/>
</dbReference>
<accession>A0A2H3K4U6</accession>
<dbReference type="AlphaFoldDB" id="A0A2H3K4U6"/>
<dbReference type="PANTHER" id="PTHR31845">
    <property type="entry name" value="FINGER DOMAIN PROTEIN, PUTATIVE-RELATED"/>
    <property type="match status" value="1"/>
</dbReference>
<evidence type="ECO:0000313" key="9">
    <source>
        <dbReference type="EMBL" id="PCH43437.1"/>
    </source>
</evidence>